<comment type="caution">
    <text evidence="7">The sequence shown here is derived from an EMBL/GenBank/DDBJ whole genome shotgun (WGS) entry which is preliminary data.</text>
</comment>
<dbReference type="InterPro" id="IPR049056">
    <property type="entry name" value="NAD_Glu_DH_HM3"/>
</dbReference>
<evidence type="ECO:0000313" key="8">
    <source>
        <dbReference type="Proteomes" id="UP000029264"/>
    </source>
</evidence>
<dbReference type="InterPro" id="IPR036291">
    <property type="entry name" value="NAD(P)-bd_dom_sf"/>
</dbReference>
<feature type="domain" description="NAD-glutamate dehydrogenase N-terminal ACT1" evidence="4">
    <location>
        <begin position="34"/>
        <end position="176"/>
    </location>
</feature>
<keyword evidence="1" id="KW-0560">Oxidoreductase</keyword>
<sequence>MALNSSTPSVLLENVVSLIHNKIAAEHAKQVEQFATCLYAHMSKDDLLARNDSDLYGAILSLWNALDNTPTGQSHMRVFNPSQSKHGWQSTHTVIEVVQPDMPFLVDSLSMALSRLGITAHMMLHTPLAIERGASRIEQVTHMKGSSEQSDKVAVFLIEIDRQSCDDDIKLIEKELETTLADVAAAVSDWQPMMDKMATIASDLPSLPFPGSQHELDEAISFIKYLSDHHYTLLGYRYYELRRVEGDVELIPDMSSSLGLMKKPGKDQPEHGLRLSTFSDTARRQALDHKLLVLTKSSARSRVHRPAYVDYVGIKRFDEQGNVIGEERFVGLYTSNLYNRSPRAIPMLAEKVQRVMDMSELTPRSHDFKTLLNILENLPRDEIIQASVEELYLMAHGVLEMQDRDKLRLFVRKDGYGRFISCLVYVSKDRYNTRLRQDTQRILAKSFNTTEEVEFTTYFSESSLCRTHYRVKVDNNNNMDVDVAQIEQNLIEAARSWDDKLASALHSSVGEELGTRYQKRFASAFPQSYKDDVLPPSAVVDINQLESLNDEHRLGMLFYQPQESTKGSNQVRLKLFHKDEPIHLSDVLPMLENFGLRVINERPYEVITSDGATFWILDFLMTVQHAVSDEVVDSQDRFQNALSMVWDKKLEDDGFNRLVLATNLTGREVSVLRAYAKYMRQIDATFSQAYIEETFGRYPQIADSLVKMFVRKFNPKLKTRTTVKFVEQINMRLEDVASLDDDRIIRRYLDLINATLRTNFYQTDAAGELKNYVSFKFAPDQIPEMPKPLPRYEIFVYSPRVEGVHLRGGRVARGGLRWSDRREDFRTEVLGLVKAQQVKNTVIVPVGAKGGFVCKQMPQQGGREAVFQEGQECYRLFIRGLLDITDNIVNKEIVPPVDVVRHDEDDPYLVVAADKGTATFSDLANSIAEEYGFWLGDAFASGGSNGYDHKKMGITARGAWESVKRHFREVGIDCQTTEFTCVGIGDMAGDVFGNGMLLSEHTLLQAAFNHMHIFIDPTPNAAASFAERQRMFDLPRSSWEDYNKKLISKGGGIFLRSAKSISLTPEMKKMIGSSKASMTPNELIRELLKMPVDLLWNGGIGTYVKSAKETNAEVGDRANDSLRVNGCEVNAKIIGEGGNLGCTQLGRIEYSANGGRMNTDFVDNVGGVDCSDNEVNIKILLNSLVAEGELTVKQRNTLLVEMTDEVADIVLQDCKDQTRTLSVTQAHAPGQLKEHIRFIHYLEKEGKLDRALEFLPSEDELNERLAGNKGLTRPELSVLVAYAKMVLKEQLVTPTVTEDPWLSQLLVDYFPQKLQQRFADKMGTHPLRGEIIATSLANQLVNEMGLNFIQRMQDETGASVAEAAVCYSMAREIFGLGDLISAISRLGSSVPAVVQSEMLHQLRRNMRRSCRWLLRNRNRVLNIEETVSFFKPVFETLRDNVEHYLVADEWQGIAVDISALEREGVPHDLAALVAKMSTLFCTLDIAQIAEFEQKPVSLVAETYYQLGAKVELHWFLEQITAQKASNHWQALARAAFREELDWQQRSLTSVVLRKCEAVCDSAAVITQWIDGHQSLLERWFSMLADFKTSGENEFAKFSVALRELNLLILHCEGQR</sequence>
<dbReference type="InterPro" id="IPR024727">
    <property type="entry name" value="NAD_Glu_DH_N_ACT1"/>
</dbReference>
<dbReference type="GO" id="GO:0004069">
    <property type="term" value="F:L-aspartate:2-oxoglutarate aminotransferase activity"/>
    <property type="evidence" value="ECO:0007669"/>
    <property type="project" value="InterPro"/>
</dbReference>
<dbReference type="STRING" id="1515746.HR45_04010"/>
<reference evidence="7 8" key="1">
    <citation type="submission" date="2014-06" db="EMBL/GenBank/DDBJ databases">
        <title>Shewanella sp. YQH10.</title>
        <authorList>
            <person name="Liu Y."/>
            <person name="Zeng R."/>
        </authorList>
    </citation>
    <scope>NUCLEOTIDE SEQUENCE [LARGE SCALE GENOMIC DNA]</scope>
    <source>
        <strain evidence="7 8">YQH10</strain>
    </source>
</reference>
<dbReference type="GO" id="GO:0006538">
    <property type="term" value="P:L-glutamate catabolic process"/>
    <property type="evidence" value="ECO:0007669"/>
    <property type="project" value="InterPro"/>
</dbReference>
<dbReference type="SUPFAM" id="SSF51735">
    <property type="entry name" value="NAD(P)-binding Rossmann-fold domains"/>
    <property type="match status" value="1"/>
</dbReference>
<dbReference type="Pfam" id="PF21075">
    <property type="entry name" value="GDH_ACT1"/>
    <property type="match status" value="1"/>
</dbReference>
<dbReference type="InterPro" id="IPR028971">
    <property type="entry name" value="NAD-GDH_cat"/>
</dbReference>
<dbReference type="InterPro" id="IPR007780">
    <property type="entry name" value="NAD_Glu_DH_bac"/>
</dbReference>
<feature type="domain" description="NAD-glutamate dehydrogenase ACT3" evidence="6">
    <location>
        <begin position="554"/>
        <end position="626"/>
    </location>
</feature>
<dbReference type="EMBL" id="JPEO01000002">
    <property type="protein sequence ID" value="KFZ38596.1"/>
    <property type="molecule type" value="Genomic_DNA"/>
</dbReference>
<evidence type="ECO:0000259" key="5">
    <source>
        <dbReference type="Pfam" id="PF21076"/>
    </source>
</evidence>
<dbReference type="Pfam" id="PF21073">
    <property type="entry name" value="GDH_HM1"/>
    <property type="match status" value="1"/>
</dbReference>
<accession>A0A094K1Q6</accession>
<dbReference type="OrthoDB" id="9758052at2"/>
<dbReference type="PANTHER" id="PTHR43403">
    <property type="entry name" value="NAD-SPECIFIC GLUTAMATE DEHYDROGENASE"/>
    <property type="match status" value="1"/>
</dbReference>
<dbReference type="eggNOG" id="COG2902">
    <property type="taxonomic scope" value="Bacteria"/>
</dbReference>
<dbReference type="Pfam" id="PF05088">
    <property type="entry name" value="Bac_GDH_CD"/>
    <property type="match status" value="1"/>
</dbReference>
<feature type="domain" description="NAD-glutamate dehydrogenase catalytic" evidence="2">
    <location>
        <begin position="729"/>
        <end position="1223"/>
    </location>
</feature>
<dbReference type="Pfam" id="PF21078">
    <property type="entry name" value="GDH_HM3"/>
    <property type="match status" value="1"/>
</dbReference>
<evidence type="ECO:0000256" key="1">
    <source>
        <dbReference type="ARBA" id="ARBA00023002"/>
    </source>
</evidence>
<evidence type="ECO:0000259" key="2">
    <source>
        <dbReference type="Pfam" id="PF05088"/>
    </source>
</evidence>
<protein>
    <submittedName>
        <fullName evidence="7">NAD-glutamate dehydrogenase</fullName>
    </submittedName>
</protein>
<evidence type="ECO:0000259" key="6">
    <source>
        <dbReference type="Pfam" id="PF21077"/>
    </source>
</evidence>
<dbReference type="Pfam" id="PF21074">
    <property type="entry name" value="GDH_C"/>
    <property type="match status" value="1"/>
</dbReference>
<feature type="domain" description="NAD-glutamate dehydrogenase ACT2" evidence="5">
    <location>
        <begin position="408"/>
        <end position="498"/>
    </location>
</feature>
<dbReference type="GO" id="GO:0004352">
    <property type="term" value="F:glutamate dehydrogenase (NAD+) activity"/>
    <property type="evidence" value="ECO:0007669"/>
    <property type="project" value="InterPro"/>
</dbReference>
<organism evidence="7 8">
    <name type="scientific">Shewanella mangrovi</name>
    <dbReference type="NCBI Taxonomy" id="1515746"/>
    <lineage>
        <taxon>Bacteria</taxon>
        <taxon>Pseudomonadati</taxon>
        <taxon>Pseudomonadota</taxon>
        <taxon>Gammaproteobacteria</taxon>
        <taxon>Alteromonadales</taxon>
        <taxon>Shewanellaceae</taxon>
        <taxon>Shewanella</taxon>
    </lineage>
</organism>
<dbReference type="RefSeq" id="WP_037439896.1">
    <property type="nucleotide sequence ID" value="NZ_JPEO01000002.1"/>
</dbReference>
<evidence type="ECO:0000259" key="4">
    <source>
        <dbReference type="Pfam" id="PF21075"/>
    </source>
</evidence>
<evidence type="ECO:0000259" key="3">
    <source>
        <dbReference type="Pfam" id="PF21074"/>
    </source>
</evidence>
<keyword evidence="8" id="KW-1185">Reference proteome</keyword>
<dbReference type="Proteomes" id="UP000029264">
    <property type="component" value="Unassembled WGS sequence"/>
</dbReference>
<dbReference type="InterPro" id="IPR046346">
    <property type="entry name" value="Aminoacid_DH-like_N_sf"/>
</dbReference>
<dbReference type="Pfam" id="PF21077">
    <property type="entry name" value="GDH_ACT3"/>
    <property type="match status" value="1"/>
</dbReference>
<dbReference type="PANTHER" id="PTHR43403:SF1">
    <property type="entry name" value="NAD-SPECIFIC GLUTAMATE DEHYDROGENASE"/>
    <property type="match status" value="1"/>
</dbReference>
<dbReference type="InterPro" id="IPR049064">
    <property type="entry name" value="NAD_Glu_DH_ACT3"/>
</dbReference>
<evidence type="ECO:0000313" key="7">
    <source>
        <dbReference type="EMBL" id="KFZ38596.1"/>
    </source>
</evidence>
<dbReference type="InterPro" id="IPR048381">
    <property type="entry name" value="GDH_C"/>
</dbReference>
<proteinExistence type="predicted"/>
<dbReference type="Pfam" id="PF21079">
    <property type="entry name" value="GDH_HM2"/>
    <property type="match status" value="1"/>
</dbReference>
<name>A0A094K1Q6_9GAMM</name>
<dbReference type="InterPro" id="IPR049058">
    <property type="entry name" value="NAD_Glu_DH_HM2"/>
</dbReference>
<dbReference type="PIRSF" id="PIRSF036761">
    <property type="entry name" value="GDH_Mll4104"/>
    <property type="match status" value="1"/>
</dbReference>
<dbReference type="InterPro" id="IPR049062">
    <property type="entry name" value="NAD_Glu_DH_ACT2"/>
</dbReference>
<feature type="domain" description="NAD-specific glutamate dehydrogenase C-terminal" evidence="3">
    <location>
        <begin position="1269"/>
        <end position="1605"/>
    </location>
</feature>
<dbReference type="InterPro" id="IPR049059">
    <property type="entry name" value="NAD_Glu_DH_HM1"/>
</dbReference>
<gene>
    <name evidence="7" type="ORF">HR45_04010</name>
</gene>
<dbReference type="SUPFAM" id="SSF53223">
    <property type="entry name" value="Aminoacid dehydrogenase-like, N-terminal domain"/>
    <property type="match status" value="1"/>
</dbReference>
<dbReference type="Pfam" id="PF21076">
    <property type="entry name" value="GDH_ACT2"/>
    <property type="match status" value="1"/>
</dbReference>